<dbReference type="GO" id="GO:0005682">
    <property type="term" value="C:U5 snRNP"/>
    <property type="evidence" value="ECO:0007669"/>
    <property type="project" value="TreeGrafter"/>
</dbReference>
<dbReference type="PIRSF" id="PIRSF017199">
    <property type="entry name" value="mRNA_splic_U5"/>
    <property type="match status" value="1"/>
</dbReference>
<keyword evidence="5 6" id="KW-0539">Nucleus</keyword>
<dbReference type="OrthoDB" id="147752at2759"/>
<dbReference type="SMART" id="SM01410">
    <property type="entry name" value="DIM1"/>
    <property type="match status" value="1"/>
</dbReference>
<evidence type="ECO:0000256" key="1">
    <source>
        <dbReference type="ARBA" id="ARBA00004123"/>
    </source>
</evidence>
<comment type="subcellular location">
    <subcellularLocation>
        <location evidence="1 6">Nucleus</location>
    </subcellularLocation>
</comment>
<evidence type="ECO:0000313" key="9">
    <source>
        <dbReference type="Proteomes" id="UP000078348"/>
    </source>
</evidence>
<proteinExistence type="inferred from homology"/>
<dbReference type="GO" id="GO:0000398">
    <property type="term" value="P:mRNA splicing, via spliceosome"/>
    <property type="evidence" value="ECO:0007669"/>
    <property type="project" value="InterPro"/>
</dbReference>
<dbReference type="InterPro" id="IPR004123">
    <property type="entry name" value="Dim1"/>
</dbReference>
<keyword evidence="4 6" id="KW-0508">mRNA splicing</keyword>
<sequence length="142" mass="16569">MAYFLPHLHSAYAVDCAIQDETEKLVVIRFGHDYDRECMLQDETLMKIADLVKNFVVIYLVDITEVPEFNAMYELYDACTTMFFFRNKHMMIDLGTGNNNKINWPLTNKDEMIAIMETIYRGAIKGRGIVVSPFDYSTRNKF</sequence>
<dbReference type="Gene3D" id="3.40.30.10">
    <property type="entry name" value="Glutaredoxin"/>
    <property type="match status" value="1"/>
</dbReference>
<comment type="similarity">
    <text evidence="2 6">Belongs to the DIM1 family.</text>
</comment>
<dbReference type="InterPro" id="IPR036249">
    <property type="entry name" value="Thioredoxin-like_sf"/>
</dbReference>
<dbReference type="STRING" id="478820.A0A196S9C4"/>
<dbReference type="Proteomes" id="UP000078348">
    <property type="component" value="Unassembled WGS sequence"/>
</dbReference>
<evidence type="ECO:0000256" key="2">
    <source>
        <dbReference type="ARBA" id="ARBA00008241"/>
    </source>
</evidence>
<evidence type="ECO:0000256" key="3">
    <source>
        <dbReference type="ARBA" id="ARBA00022664"/>
    </source>
</evidence>
<protein>
    <submittedName>
        <fullName evidence="8">Thioredoxin-like protein 4A-like protein</fullName>
    </submittedName>
</protein>
<evidence type="ECO:0000256" key="5">
    <source>
        <dbReference type="ARBA" id="ARBA00023242"/>
    </source>
</evidence>
<evidence type="ECO:0000313" key="8">
    <source>
        <dbReference type="EMBL" id="OAO12956.1"/>
    </source>
</evidence>
<dbReference type="PANTHER" id="PTHR12052:SF5">
    <property type="entry name" value="THIOREDOXIN-LIKE PROTEIN 4A"/>
    <property type="match status" value="1"/>
</dbReference>
<dbReference type="SUPFAM" id="SSF52833">
    <property type="entry name" value="Thioredoxin-like"/>
    <property type="match status" value="1"/>
</dbReference>
<dbReference type="EMBL" id="LXWW01000486">
    <property type="protein sequence ID" value="OAO12956.1"/>
    <property type="molecule type" value="Genomic_DNA"/>
</dbReference>
<dbReference type="Pfam" id="PF02966">
    <property type="entry name" value="DIM1"/>
    <property type="match status" value="1"/>
</dbReference>
<dbReference type="GO" id="GO:0046540">
    <property type="term" value="C:U4/U6 x U5 tri-snRNP complex"/>
    <property type="evidence" value="ECO:0007669"/>
    <property type="project" value="UniProtKB-UniRule"/>
</dbReference>
<name>A0A196S9C4_BLAHN</name>
<dbReference type="FunFam" id="3.40.30.10:FF:000004">
    <property type="entry name" value="Spliceosomal protein DIB1"/>
    <property type="match status" value="1"/>
</dbReference>
<organism evidence="8 9">
    <name type="scientific">Blastocystis sp. subtype 1 (strain ATCC 50177 / NandII)</name>
    <dbReference type="NCBI Taxonomy" id="478820"/>
    <lineage>
        <taxon>Eukaryota</taxon>
        <taxon>Sar</taxon>
        <taxon>Stramenopiles</taxon>
        <taxon>Bigyra</taxon>
        <taxon>Opalozoa</taxon>
        <taxon>Opalinata</taxon>
        <taxon>Blastocystidae</taxon>
        <taxon>Blastocystis</taxon>
    </lineage>
</organism>
<keyword evidence="9" id="KW-1185">Reference proteome</keyword>
<reference evidence="8 9" key="1">
    <citation type="submission" date="2016-05" db="EMBL/GenBank/DDBJ databases">
        <title>Nuclear genome of Blastocystis sp. subtype 1 NandII.</title>
        <authorList>
            <person name="Gentekaki E."/>
            <person name="Curtis B."/>
            <person name="Stairs C."/>
            <person name="Eme L."/>
            <person name="Herman E."/>
            <person name="Klimes V."/>
            <person name="Arias M.C."/>
            <person name="Elias M."/>
            <person name="Hilliou F."/>
            <person name="Klute M."/>
            <person name="Malik S.-B."/>
            <person name="Pightling A."/>
            <person name="Rachubinski R."/>
            <person name="Salas D."/>
            <person name="Schlacht A."/>
            <person name="Suga H."/>
            <person name="Archibald J."/>
            <person name="Ball S.G."/>
            <person name="Clark G."/>
            <person name="Dacks J."/>
            <person name="Van Der Giezen M."/>
            <person name="Tsaousis A."/>
            <person name="Roger A."/>
        </authorList>
    </citation>
    <scope>NUCLEOTIDE SEQUENCE [LARGE SCALE GENOMIC DNA]</scope>
    <source>
        <strain evidence="9">ATCC 50177 / NandII</strain>
    </source>
</reference>
<evidence type="ECO:0000256" key="4">
    <source>
        <dbReference type="ARBA" id="ARBA00023187"/>
    </source>
</evidence>
<dbReference type="AlphaFoldDB" id="A0A196S9C4"/>
<evidence type="ECO:0000256" key="7">
    <source>
        <dbReference type="PIRSR" id="PIRSR017199-1"/>
    </source>
</evidence>
<accession>A0A196S9C4</accession>
<dbReference type="CDD" id="cd02954">
    <property type="entry name" value="DIM1"/>
    <property type="match status" value="1"/>
</dbReference>
<gene>
    <name evidence="8" type="ORF">AV274_5330</name>
</gene>
<feature type="disulfide bond" evidence="7">
    <location>
        <begin position="38"/>
        <end position="79"/>
    </location>
</feature>
<evidence type="ECO:0000256" key="6">
    <source>
        <dbReference type="PIRNR" id="PIRNR017199"/>
    </source>
</evidence>
<dbReference type="GO" id="GO:0005681">
    <property type="term" value="C:spliceosomal complex"/>
    <property type="evidence" value="ECO:0007669"/>
    <property type="project" value="TreeGrafter"/>
</dbReference>
<keyword evidence="3 6" id="KW-0507">mRNA processing</keyword>
<dbReference type="PANTHER" id="PTHR12052">
    <property type="entry name" value="THIOREDOXIN-LIKE PROTEN 4A, 4B"/>
    <property type="match status" value="1"/>
</dbReference>
<comment type="caution">
    <text evidence="8">The sequence shown here is derived from an EMBL/GenBank/DDBJ whole genome shotgun (WGS) entry which is preliminary data.</text>
</comment>